<dbReference type="Proteomes" id="UP000672602">
    <property type="component" value="Unassembled WGS sequence"/>
</dbReference>
<dbReference type="GO" id="GO:0019867">
    <property type="term" value="C:outer membrane"/>
    <property type="evidence" value="ECO:0007669"/>
    <property type="project" value="InterPro"/>
</dbReference>
<reference evidence="1" key="1">
    <citation type="submission" date="2021-04" db="EMBL/GenBank/DDBJ databases">
        <authorList>
            <person name="Zhang D.-C."/>
        </authorList>
    </citation>
    <scope>NUCLEOTIDE SEQUENCE</scope>
    <source>
        <strain evidence="1">CGMCC 1.15697</strain>
    </source>
</reference>
<dbReference type="InterPro" id="IPR007485">
    <property type="entry name" value="LPS_assembly_LptE"/>
</dbReference>
<name>A0A8J7S407_9PROT</name>
<dbReference type="Pfam" id="PF04390">
    <property type="entry name" value="LptE"/>
    <property type="match status" value="1"/>
</dbReference>
<dbReference type="GO" id="GO:0043165">
    <property type="term" value="P:Gram-negative-bacterium-type cell outer membrane assembly"/>
    <property type="evidence" value="ECO:0007669"/>
    <property type="project" value="InterPro"/>
</dbReference>
<evidence type="ECO:0000313" key="2">
    <source>
        <dbReference type="Proteomes" id="UP000672602"/>
    </source>
</evidence>
<accession>A0A8J7S407</accession>
<dbReference type="RefSeq" id="WP_210682721.1">
    <property type="nucleotide sequence ID" value="NZ_JAGMWN010000006.1"/>
</dbReference>
<dbReference type="AlphaFoldDB" id="A0A8J7S407"/>
<comment type="caution">
    <text evidence="1">The sequence shown here is derived from an EMBL/GenBank/DDBJ whole genome shotgun (WGS) entry which is preliminary data.</text>
</comment>
<evidence type="ECO:0000313" key="1">
    <source>
        <dbReference type="EMBL" id="MBP5858148.1"/>
    </source>
</evidence>
<dbReference type="InterPro" id="IPR006311">
    <property type="entry name" value="TAT_signal"/>
</dbReference>
<protein>
    <recommendedName>
        <fullName evidence="3">LPS-assembly lipoprotein</fullName>
    </recommendedName>
</protein>
<dbReference type="PROSITE" id="PS51318">
    <property type="entry name" value="TAT"/>
    <property type="match status" value="1"/>
</dbReference>
<sequence>MRDKTRRAWIGGAFLAMSLGLAGCGFQPVYTRQATAAGEMSPTADLYATKIEIIQNRRGQILRNLLLDRMNPYGPPQDPLYNLNTTLVVSIVGLGVQADATTSRSQATVTVTSVLSGAGEPQTFKVSATSSFNITESDYGSVVAEDDAVEKALEVLADRLTLQIAAFFRNARQQEG</sequence>
<dbReference type="Gene3D" id="3.30.160.150">
    <property type="entry name" value="Lipoprotein like domain"/>
    <property type="match status" value="1"/>
</dbReference>
<evidence type="ECO:0008006" key="3">
    <source>
        <dbReference type="Google" id="ProtNLM"/>
    </source>
</evidence>
<gene>
    <name evidence="1" type="ORF">KAJ83_14100</name>
</gene>
<organism evidence="1 2">
    <name type="scientific">Marivibrio halodurans</name>
    <dbReference type="NCBI Taxonomy" id="2039722"/>
    <lineage>
        <taxon>Bacteria</taxon>
        <taxon>Pseudomonadati</taxon>
        <taxon>Pseudomonadota</taxon>
        <taxon>Alphaproteobacteria</taxon>
        <taxon>Rhodospirillales</taxon>
        <taxon>Rhodospirillaceae</taxon>
        <taxon>Marivibrio</taxon>
    </lineage>
</organism>
<dbReference type="PROSITE" id="PS51257">
    <property type="entry name" value="PROKAR_LIPOPROTEIN"/>
    <property type="match status" value="1"/>
</dbReference>
<dbReference type="EMBL" id="JAGMWN010000006">
    <property type="protein sequence ID" value="MBP5858148.1"/>
    <property type="molecule type" value="Genomic_DNA"/>
</dbReference>
<proteinExistence type="predicted"/>
<keyword evidence="2" id="KW-1185">Reference proteome</keyword>